<evidence type="ECO:0000256" key="4">
    <source>
        <dbReference type="ARBA" id="ARBA00023015"/>
    </source>
</evidence>
<evidence type="ECO:0000256" key="6">
    <source>
        <dbReference type="ARBA" id="ARBA00023242"/>
    </source>
</evidence>
<dbReference type="PANTHER" id="PTHR13581:SF5">
    <property type="entry name" value="MRG_MORF4L-BINDING PROTEIN"/>
    <property type="match status" value="1"/>
</dbReference>
<keyword evidence="3" id="KW-0156">Chromatin regulator</keyword>
<dbReference type="Proteomes" id="UP001237642">
    <property type="component" value="Unassembled WGS sequence"/>
</dbReference>
<evidence type="ECO:0000256" key="2">
    <source>
        <dbReference type="ARBA" id="ARBA00007117"/>
    </source>
</evidence>
<organism evidence="8 9">
    <name type="scientific">Heracleum sosnowskyi</name>
    <dbReference type="NCBI Taxonomy" id="360622"/>
    <lineage>
        <taxon>Eukaryota</taxon>
        <taxon>Viridiplantae</taxon>
        <taxon>Streptophyta</taxon>
        <taxon>Embryophyta</taxon>
        <taxon>Tracheophyta</taxon>
        <taxon>Spermatophyta</taxon>
        <taxon>Magnoliopsida</taxon>
        <taxon>eudicotyledons</taxon>
        <taxon>Gunneridae</taxon>
        <taxon>Pentapetalae</taxon>
        <taxon>asterids</taxon>
        <taxon>campanulids</taxon>
        <taxon>Apiales</taxon>
        <taxon>Apiaceae</taxon>
        <taxon>Apioideae</taxon>
        <taxon>apioid superclade</taxon>
        <taxon>Tordylieae</taxon>
        <taxon>Tordyliinae</taxon>
        <taxon>Heracleum</taxon>
    </lineage>
</organism>
<dbReference type="EMBL" id="JAUIZM010000010">
    <property type="protein sequence ID" value="KAK1362004.1"/>
    <property type="molecule type" value="Genomic_DNA"/>
</dbReference>
<feature type="region of interest" description="Disordered" evidence="7">
    <location>
        <begin position="1"/>
        <end position="41"/>
    </location>
</feature>
<evidence type="ECO:0000256" key="1">
    <source>
        <dbReference type="ARBA" id="ARBA00004123"/>
    </source>
</evidence>
<keyword evidence="4" id="KW-0805">Transcription regulation</keyword>
<dbReference type="GO" id="GO:0006325">
    <property type="term" value="P:chromatin organization"/>
    <property type="evidence" value="ECO:0007669"/>
    <property type="project" value="UniProtKB-KW"/>
</dbReference>
<evidence type="ECO:0000256" key="5">
    <source>
        <dbReference type="ARBA" id="ARBA00023163"/>
    </source>
</evidence>
<dbReference type="GO" id="GO:0035267">
    <property type="term" value="C:NuA4 histone acetyltransferase complex"/>
    <property type="evidence" value="ECO:0007669"/>
    <property type="project" value="TreeGrafter"/>
</dbReference>
<dbReference type="GO" id="GO:0006357">
    <property type="term" value="P:regulation of transcription by RNA polymerase II"/>
    <property type="evidence" value="ECO:0007669"/>
    <property type="project" value="TreeGrafter"/>
</dbReference>
<proteinExistence type="inferred from homology"/>
<evidence type="ECO:0000256" key="3">
    <source>
        <dbReference type="ARBA" id="ARBA00022853"/>
    </source>
</evidence>
<evidence type="ECO:0000313" key="8">
    <source>
        <dbReference type="EMBL" id="KAK1362004.1"/>
    </source>
</evidence>
<comment type="caution">
    <text evidence="8">The sequence shown here is derived from an EMBL/GenBank/DDBJ whole genome shotgun (WGS) entry which is preliminary data.</text>
</comment>
<accession>A0AAD8H7R3</accession>
<dbReference type="AlphaFoldDB" id="A0AAD8H7R3"/>
<keyword evidence="5" id="KW-0804">Transcription</keyword>
<comment type="similarity">
    <text evidence="2">Belongs to the EAF7 family.</text>
</comment>
<dbReference type="PANTHER" id="PTHR13581">
    <property type="entry name" value="MRG-BINDING PROTEIN"/>
    <property type="match status" value="1"/>
</dbReference>
<keyword evidence="9" id="KW-1185">Reference proteome</keyword>
<name>A0AAD8H7R3_9APIA</name>
<keyword evidence="6" id="KW-0539">Nucleus</keyword>
<dbReference type="InterPro" id="IPR012423">
    <property type="entry name" value="Eaf7/MRGBP"/>
</dbReference>
<evidence type="ECO:0000256" key="7">
    <source>
        <dbReference type="SAM" id="MobiDB-lite"/>
    </source>
</evidence>
<reference evidence="8" key="1">
    <citation type="submission" date="2023-02" db="EMBL/GenBank/DDBJ databases">
        <title>Genome of toxic invasive species Heracleum sosnowskyi carries increased number of genes despite the absence of recent whole-genome duplications.</title>
        <authorList>
            <person name="Schelkunov M."/>
            <person name="Shtratnikova V."/>
            <person name="Makarenko M."/>
            <person name="Klepikova A."/>
            <person name="Omelchenko D."/>
            <person name="Novikova G."/>
            <person name="Obukhova E."/>
            <person name="Bogdanov V."/>
            <person name="Penin A."/>
            <person name="Logacheva M."/>
        </authorList>
    </citation>
    <scope>NUCLEOTIDE SEQUENCE</scope>
    <source>
        <strain evidence="8">Hsosn_3</strain>
        <tissue evidence="8">Leaf</tissue>
    </source>
</reference>
<comment type="subcellular location">
    <subcellularLocation>
        <location evidence="1">Nucleus</location>
    </subcellularLocation>
</comment>
<reference evidence="8" key="2">
    <citation type="submission" date="2023-05" db="EMBL/GenBank/DDBJ databases">
        <authorList>
            <person name="Schelkunov M.I."/>
        </authorList>
    </citation>
    <scope>NUCLEOTIDE SEQUENCE</scope>
    <source>
        <strain evidence="8">Hsosn_3</strain>
        <tissue evidence="8">Leaf</tissue>
    </source>
</reference>
<evidence type="ECO:0000313" key="9">
    <source>
        <dbReference type="Proteomes" id="UP001237642"/>
    </source>
</evidence>
<protein>
    <submittedName>
        <fullName evidence="8">Chromatin modification-related protein Eaf7/MRGBP</fullName>
    </submittedName>
</protein>
<sequence>MKGLNGGTLRAKEEPEEQEEGMSAHSPCKKSPSSSSSLHKEQSQVEVEVKLLQALEIYPLVKLRGIHRHFVLFGLTDYLQRSFNRPFSPSEVLQLLDRFYNLEMLQPDDDDCELLNQEEEFSLPQSFFVKEEP</sequence>
<gene>
    <name evidence="8" type="ORF">POM88_046478</name>
</gene>
<dbReference type="GO" id="GO:0005634">
    <property type="term" value="C:nucleus"/>
    <property type="evidence" value="ECO:0007669"/>
    <property type="project" value="UniProtKB-SubCell"/>
</dbReference>